<dbReference type="Proteomes" id="UP000800040">
    <property type="component" value="Unassembled WGS sequence"/>
</dbReference>
<evidence type="ECO:0000313" key="1">
    <source>
        <dbReference type="EMBL" id="KAF1832167.1"/>
    </source>
</evidence>
<protein>
    <submittedName>
        <fullName evidence="1">Uncharacterized protein</fullName>
    </submittedName>
</protein>
<name>A0A6A5KAP6_9PLEO</name>
<gene>
    <name evidence="1" type="ORF">BDW02DRAFT_600180</name>
</gene>
<dbReference type="OrthoDB" id="3687216at2759"/>
<evidence type="ECO:0000313" key="2">
    <source>
        <dbReference type="Proteomes" id="UP000800040"/>
    </source>
</evidence>
<accession>A0A6A5KAP6</accession>
<sequence length="263" mass="30472">MTSQDDDDIIDELETPMVYHMEVERVLSCDSIHGASQQDLEDSHRVIVETCEEFEKLLREADEYVHSMKKADESTAGIPGAARNFSQNVPENLWNPELVDRYLDTLRKLQALEREFRYAKEGKELFPLPAVPTGTFSTKARNITVARLIWLQQREEGQVTIPLFPVVGHERYRDGQWIHNPVDQEQWMTEDKKWMIGPIDEDHLDLPVPPEWAAIFSLVGRVSQVDNHCLSMFYRAIFNVRESKSQRMKRVDDFTQPATAEAI</sequence>
<dbReference type="EMBL" id="ML975345">
    <property type="protein sequence ID" value="KAF1832167.1"/>
    <property type="molecule type" value="Genomic_DNA"/>
</dbReference>
<organism evidence="1 2">
    <name type="scientific">Decorospora gaudefroyi</name>
    <dbReference type="NCBI Taxonomy" id="184978"/>
    <lineage>
        <taxon>Eukaryota</taxon>
        <taxon>Fungi</taxon>
        <taxon>Dikarya</taxon>
        <taxon>Ascomycota</taxon>
        <taxon>Pezizomycotina</taxon>
        <taxon>Dothideomycetes</taxon>
        <taxon>Pleosporomycetidae</taxon>
        <taxon>Pleosporales</taxon>
        <taxon>Pleosporineae</taxon>
        <taxon>Pleosporaceae</taxon>
        <taxon>Decorospora</taxon>
    </lineage>
</organism>
<proteinExistence type="predicted"/>
<keyword evidence="2" id="KW-1185">Reference proteome</keyword>
<reference evidence="1" key="1">
    <citation type="submission" date="2020-01" db="EMBL/GenBank/DDBJ databases">
        <authorList>
            <consortium name="DOE Joint Genome Institute"/>
            <person name="Haridas S."/>
            <person name="Albert R."/>
            <person name="Binder M."/>
            <person name="Bloem J."/>
            <person name="Labutti K."/>
            <person name="Salamov A."/>
            <person name="Andreopoulos B."/>
            <person name="Baker S.E."/>
            <person name="Barry K."/>
            <person name="Bills G."/>
            <person name="Bluhm B.H."/>
            <person name="Cannon C."/>
            <person name="Castanera R."/>
            <person name="Culley D.E."/>
            <person name="Daum C."/>
            <person name="Ezra D."/>
            <person name="Gonzalez J.B."/>
            <person name="Henrissat B."/>
            <person name="Kuo A."/>
            <person name="Liang C."/>
            <person name="Lipzen A."/>
            <person name="Lutzoni F."/>
            <person name="Magnuson J."/>
            <person name="Mondo S."/>
            <person name="Nolan M."/>
            <person name="Ohm R."/>
            <person name="Pangilinan J."/>
            <person name="Park H.-J."/>
            <person name="Ramirez L."/>
            <person name="Alfaro M."/>
            <person name="Sun H."/>
            <person name="Tritt A."/>
            <person name="Yoshinaga Y."/>
            <person name="Zwiers L.-H."/>
            <person name="Turgeon B.G."/>
            <person name="Goodwin S.B."/>
            <person name="Spatafora J.W."/>
            <person name="Crous P.W."/>
            <person name="Grigoriev I.V."/>
        </authorList>
    </citation>
    <scope>NUCLEOTIDE SEQUENCE</scope>
    <source>
        <strain evidence="1">P77</strain>
    </source>
</reference>
<dbReference type="AlphaFoldDB" id="A0A6A5KAP6"/>